<proteinExistence type="predicted"/>
<organism evidence="1 2">
    <name type="scientific">Chitinophaga agri</name>
    <dbReference type="NCBI Taxonomy" id="2703787"/>
    <lineage>
        <taxon>Bacteria</taxon>
        <taxon>Pseudomonadati</taxon>
        <taxon>Bacteroidota</taxon>
        <taxon>Chitinophagia</taxon>
        <taxon>Chitinophagales</taxon>
        <taxon>Chitinophagaceae</taxon>
        <taxon>Chitinophaga</taxon>
    </lineage>
</organism>
<keyword evidence="1" id="KW-0808">Transferase</keyword>
<evidence type="ECO:0000313" key="2">
    <source>
        <dbReference type="Proteomes" id="UP000476411"/>
    </source>
</evidence>
<protein>
    <submittedName>
        <fullName evidence="1">Methyltransferase domain-containing protein</fullName>
    </submittedName>
</protein>
<reference evidence="1 2" key="1">
    <citation type="submission" date="2020-01" db="EMBL/GenBank/DDBJ databases">
        <title>Complete genome sequence of Chitinophaga sp. H33E-04 isolated from quinoa roots.</title>
        <authorList>
            <person name="Weon H.-Y."/>
            <person name="Lee S.A."/>
        </authorList>
    </citation>
    <scope>NUCLEOTIDE SEQUENCE [LARGE SCALE GENOMIC DNA]</scope>
    <source>
        <strain evidence="1 2">H33E-04</strain>
    </source>
</reference>
<name>A0A6B9ZMF6_9BACT</name>
<dbReference type="CDD" id="cd02440">
    <property type="entry name" value="AdoMet_MTases"/>
    <property type="match status" value="1"/>
</dbReference>
<dbReference type="EMBL" id="CP048113">
    <property type="protein sequence ID" value="QHS63039.1"/>
    <property type="molecule type" value="Genomic_DNA"/>
</dbReference>
<sequence length="213" mass="24168">MSKLYVQYGCGPFSAPKGWRNYDASPTLRIQQLPLIGGLLKNRMHVTFPDDVLLGDILKDLPGTAADTCDGVYCSHVLEHLAYEDCVLAVRNTYRILKPGGYFRCVVPDLESAAREYVQDLSNQDREANTKFLEKTMLGKKQRLRGIKGIIQTTLGNREHLYMWDTPSLTSILQQAGFRQVRTCRFNDCPDDMFRLVEEASRFENAVALEAIK</sequence>
<dbReference type="AlphaFoldDB" id="A0A6B9ZMF6"/>
<dbReference type="GO" id="GO:0008168">
    <property type="term" value="F:methyltransferase activity"/>
    <property type="evidence" value="ECO:0007669"/>
    <property type="project" value="UniProtKB-KW"/>
</dbReference>
<keyword evidence="2" id="KW-1185">Reference proteome</keyword>
<accession>A0A6B9ZMF6</accession>
<keyword evidence="1" id="KW-0489">Methyltransferase</keyword>
<dbReference type="Proteomes" id="UP000476411">
    <property type="component" value="Chromosome"/>
</dbReference>
<dbReference type="GO" id="GO:0032259">
    <property type="term" value="P:methylation"/>
    <property type="evidence" value="ECO:0007669"/>
    <property type="project" value="UniProtKB-KW"/>
</dbReference>
<dbReference type="SUPFAM" id="SSF53335">
    <property type="entry name" value="S-adenosyl-L-methionine-dependent methyltransferases"/>
    <property type="match status" value="1"/>
</dbReference>
<dbReference type="Gene3D" id="3.40.50.150">
    <property type="entry name" value="Vaccinia Virus protein VP39"/>
    <property type="match status" value="1"/>
</dbReference>
<dbReference type="KEGG" id="chih:GWR21_26670"/>
<dbReference type="InterPro" id="IPR029063">
    <property type="entry name" value="SAM-dependent_MTases_sf"/>
</dbReference>
<gene>
    <name evidence="1" type="ORF">GWR21_26670</name>
</gene>
<evidence type="ECO:0000313" key="1">
    <source>
        <dbReference type="EMBL" id="QHS63039.1"/>
    </source>
</evidence>
<dbReference type="RefSeq" id="WP_162334763.1">
    <property type="nucleotide sequence ID" value="NZ_CP048113.1"/>
</dbReference>
<dbReference type="Pfam" id="PF13489">
    <property type="entry name" value="Methyltransf_23"/>
    <property type="match status" value="1"/>
</dbReference>